<keyword evidence="3 10" id="KW-0813">Transport</keyword>
<dbReference type="PANTHER" id="PTHR32552">
    <property type="entry name" value="FERRICHROME IRON RECEPTOR-RELATED"/>
    <property type="match status" value="1"/>
</dbReference>
<dbReference type="Gene3D" id="2.170.130.10">
    <property type="entry name" value="TonB-dependent receptor, plug domain"/>
    <property type="match status" value="1"/>
</dbReference>
<dbReference type="GO" id="GO:0015891">
    <property type="term" value="P:siderophore transport"/>
    <property type="evidence" value="ECO:0007669"/>
    <property type="project" value="InterPro"/>
</dbReference>
<keyword evidence="6" id="KW-0798">TonB box</keyword>
<evidence type="ECO:0000256" key="7">
    <source>
        <dbReference type="ARBA" id="ARBA00023136"/>
    </source>
</evidence>
<reference evidence="12 13" key="1">
    <citation type="submission" date="2019-03" db="EMBL/GenBank/DDBJ databases">
        <title>Genome sequence of Thiobacillaceae bacterium LSR1, a sulfur-oxidizing bacterium isolated from freshwater sediment.</title>
        <authorList>
            <person name="Li S."/>
        </authorList>
    </citation>
    <scope>NUCLEOTIDE SEQUENCE [LARGE SCALE GENOMIC DNA]</scope>
    <source>
        <strain evidence="12 13">LSR1</strain>
    </source>
</reference>
<dbReference type="OrthoDB" id="8732650at2"/>
<name>A0A4R1BMZ4_9PROT</name>
<dbReference type="Gene3D" id="2.40.170.20">
    <property type="entry name" value="TonB-dependent receptor, beta-barrel domain"/>
    <property type="match status" value="1"/>
</dbReference>
<dbReference type="AlphaFoldDB" id="A0A4R1BMZ4"/>
<keyword evidence="8 12" id="KW-0675">Receptor</keyword>
<evidence type="ECO:0000256" key="8">
    <source>
        <dbReference type="ARBA" id="ARBA00023170"/>
    </source>
</evidence>
<keyword evidence="13" id="KW-1185">Reference proteome</keyword>
<dbReference type="Proteomes" id="UP000295443">
    <property type="component" value="Unassembled WGS sequence"/>
</dbReference>
<dbReference type="CDD" id="cd01347">
    <property type="entry name" value="ligand_gated_channel"/>
    <property type="match status" value="1"/>
</dbReference>
<dbReference type="SUPFAM" id="SSF56935">
    <property type="entry name" value="Porins"/>
    <property type="match status" value="1"/>
</dbReference>
<dbReference type="InterPro" id="IPR036942">
    <property type="entry name" value="Beta-barrel_TonB_sf"/>
</dbReference>
<accession>A0A4R1BMZ4</accession>
<dbReference type="InterPro" id="IPR039426">
    <property type="entry name" value="TonB-dep_rcpt-like"/>
</dbReference>
<keyword evidence="7 10" id="KW-0472">Membrane</keyword>
<evidence type="ECO:0000256" key="10">
    <source>
        <dbReference type="PROSITE-ProRule" id="PRU01360"/>
    </source>
</evidence>
<dbReference type="GO" id="GO:0038023">
    <property type="term" value="F:signaling receptor activity"/>
    <property type="evidence" value="ECO:0007669"/>
    <property type="project" value="InterPro"/>
</dbReference>
<keyword evidence="4 10" id="KW-1134">Transmembrane beta strand</keyword>
<protein>
    <submittedName>
        <fullName evidence="12">TonB-dependent receptor</fullName>
    </submittedName>
</protein>
<dbReference type="EMBL" id="SJZB01000009">
    <property type="protein sequence ID" value="TCJ18698.1"/>
    <property type="molecule type" value="Genomic_DNA"/>
</dbReference>
<feature type="non-terminal residue" evidence="12">
    <location>
        <position position="1"/>
    </location>
</feature>
<sequence>TYNMAVDGMRSFDIYQPLDDKERIEVLTGAAGFLYGVTSPAGMVNFITKRPGAEPLRVATVGLQDEQLYGQLDLGGPLPGRTDLAYRVNLAYADAGDLGAEHQSQARFLASGALDWHLGPDTVLALEAARSRRKLDYAQALFMTSAALGIPDAPDASKNWGAPYTGATDTTTRLGAALDSRLNEVFKLRAKLRYSDIGRSYFLNRQVWQNADLDYKWRVDSQSFFHTVVKQAALFLDADLATGPLRHMVTAGLTRDDYDSGNNGYRGTTYATVYPGNLYGEPSYPAYSLPPAGTSAAQETVYSTFLLADRIALGEHWAVMLGGSRARVDDEYTSRSAAGVETVRRYDEGRFTPAASLSYTPVPVLTAYAAYTESLQQGFTAGSTAANAGEVFAPYVGKQKEVGAKASLAGLNLAVAWFRIDQANQYVDPATNVASQDGRAVHQGWEFTATGKATERLTLTGGFTVLDAEIDKAAANVGKTPQGVPERMARLYAEYDLPGLPGLTLTGGVSYTGKVPWDAANTLYVDAVTVYDAGLRYRTRTAGHDTTWRLNVANLTGEDYWTTRSGILYLGAPRTLSLSASLAF</sequence>
<organism evidence="12 13">
    <name type="scientific">Parasulfuritortus cantonensis</name>
    <dbReference type="NCBI Taxonomy" id="2528202"/>
    <lineage>
        <taxon>Bacteria</taxon>
        <taxon>Pseudomonadati</taxon>
        <taxon>Pseudomonadota</taxon>
        <taxon>Betaproteobacteria</taxon>
        <taxon>Nitrosomonadales</taxon>
        <taxon>Thiobacillaceae</taxon>
        <taxon>Parasulfuritortus</taxon>
    </lineage>
</organism>
<dbReference type="GO" id="GO:0015344">
    <property type="term" value="F:siderophore uptake transmembrane transporter activity"/>
    <property type="evidence" value="ECO:0007669"/>
    <property type="project" value="TreeGrafter"/>
</dbReference>
<evidence type="ECO:0000313" key="12">
    <source>
        <dbReference type="EMBL" id="TCJ18698.1"/>
    </source>
</evidence>
<evidence type="ECO:0000256" key="5">
    <source>
        <dbReference type="ARBA" id="ARBA00022692"/>
    </source>
</evidence>
<evidence type="ECO:0000256" key="4">
    <source>
        <dbReference type="ARBA" id="ARBA00022452"/>
    </source>
</evidence>
<evidence type="ECO:0000256" key="1">
    <source>
        <dbReference type="ARBA" id="ARBA00004571"/>
    </source>
</evidence>
<evidence type="ECO:0000256" key="2">
    <source>
        <dbReference type="ARBA" id="ARBA00009810"/>
    </source>
</evidence>
<dbReference type="RefSeq" id="WP_131444583.1">
    <property type="nucleotide sequence ID" value="NZ_SJZB01000009.1"/>
</dbReference>
<feature type="domain" description="TonB-dependent receptor-like beta-barrel" evidence="11">
    <location>
        <begin position="152"/>
        <end position="555"/>
    </location>
</feature>
<dbReference type="InterPro" id="IPR000531">
    <property type="entry name" value="Beta-barrel_TonB"/>
</dbReference>
<keyword evidence="5 10" id="KW-0812">Transmembrane</keyword>
<dbReference type="PROSITE" id="PS52016">
    <property type="entry name" value="TONB_DEPENDENT_REC_3"/>
    <property type="match status" value="1"/>
</dbReference>
<dbReference type="Pfam" id="PF00593">
    <property type="entry name" value="TonB_dep_Rec_b-barrel"/>
    <property type="match status" value="1"/>
</dbReference>
<evidence type="ECO:0000313" key="13">
    <source>
        <dbReference type="Proteomes" id="UP000295443"/>
    </source>
</evidence>
<evidence type="ECO:0000256" key="6">
    <source>
        <dbReference type="ARBA" id="ARBA00023077"/>
    </source>
</evidence>
<comment type="similarity">
    <text evidence="2 10">Belongs to the TonB-dependent receptor family.</text>
</comment>
<evidence type="ECO:0000259" key="11">
    <source>
        <dbReference type="Pfam" id="PF00593"/>
    </source>
</evidence>
<gene>
    <name evidence="12" type="ORF">EZJ19_01735</name>
</gene>
<dbReference type="NCBIfam" id="TIGR01783">
    <property type="entry name" value="TonB-siderophor"/>
    <property type="match status" value="1"/>
</dbReference>
<dbReference type="InterPro" id="IPR010105">
    <property type="entry name" value="TonB_sidphr_rcpt"/>
</dbReference>
<keyword evidence="9 10" id="KW-0998">Cell outer membrane</keyword>
<comment type="subcellular location">
    <subcellularLocation>
        <location evidence="1 10">Cell outer membrane</location>
        <topology evidence="1 10">Multi-pass membrane protein</topology>
    </subcellularLocation>
</comment>
<dbReference type="GO" id="GO:0009279">
    <property type="term" value="C:cell outer membrane"/>
    <property type="evidence" value="ECO:0007669"/>
    <property type="project" value="UniProtKB-SubCell"/>
</dbReference>
<dbReference type="InterPro" id="IPR037066">
    <property type="entry name" value="Plug_dom_sf"/>
</dbReference>
<evidence type="ECO:0000256" key="9">
    <source>
        <dbReference type="ARBA" id="ARBA00023237"/>
    </source>
</evidence>
<dbReference type="PANTHER" id="PTHR32552:SF82">
    <property type="entry name" value="FCUA PROTEIN"/>
    <property type="match status" value="1"/>
</dbReference>
<comment type="caution">
    <text evidence="12">The sequence shown here is derived from an EMBL/GenBank/DDBJ whole genome shotgun (WGS) entry which is preliminary data.</text>
</comment>
<evidence type="ECO:0000256" key="3">
    <source>
        <dbReference type="ARBA" id="ARBA00022448"/>
    </source>
</evidence>
<proteinExistence type="inferred from homology"/>